<evidence type="ECO:0000313" key="11">
    <source>
        <dbReference type="EMBL" id="NHC12201.1"/>
    </source>
</evidence>
<evidence type="ECO:0000256" key="2">
    <source>
        <dbReference type="ARBA" id="ARBA00009008"/>
    </source>
</evidence>
<dbReference type="Proteomes" id="UP000800981">
    <property type="component" value="Unassembled WGS sequence"/>
</dbReference>
<evidence type="ECO:0000256" key="10">
    <source>
        <dbReference type="SAM" id="MobiDB-lite"/>
    </source>
</evidence>
<evidence type="ECO:0000256" key="1">
    <source>
        <dbReference type="ARBA" id="ARBA00004496"/>
    </source>
</evidence>
<dbReference type="RefSeq" id="WP_166276190.1">
    <property type="nucleotide sequence ID" value="NZ_JAANNP010000001.1"/>
</dbReference>
<comment type="subcellular location">
    <subcellularLocation>
        <location evidence="1">Cytoplasm</location>
    </subcellularLocation>
</comment>
<accession>A0ABX0GPZ6</accession>
<comment type="caution">
    <text evidence="11">The sequence shown here is derived from an EMBL/GenBank/DDBJ whole genome shotgun (WGS) entry which is preliminary data.</text>
</comment>
<evidence type="ECO:0000313" key="12">
    <source>
        <dbReference type="Proteomes" id="UP000800981"/>
    </source>
</evidence>
<reference evidence="11 12" key="1">
    <citation type="submission" date="2020-03" db="EMBL/GenBank/DDBJ databases">
        <title>Two novel Motilibacter sp.</title>
        <authorList>
            <person name="Liu S."/>
        </authorList>
    </citation>
    <scope>NUCLEOTIDE SEQUENCE [LARGE SCALE GENOMIC DNA]</scope>
    <source>
        <strain evidence="11 12">E257</strain>
    </source>
</reference>
<evidence type="ECO:0000256" key="7">
    <source>
        <dbReference type="ARBA" id="ARBA00023306"/>
    </source>
</evidence>
<keyword evidence="6 9" id="KW-0175">Coiled coil</keyword>
<protein>
    <recommendedName>
        <fullName evidence="3">Cell wall synthesis protein Wag31</fullName>
    </recommendedName>
    <alternativeName>
        <fullName evidence="8">Antigen 84</fullName>
    </alternativeName>
</protein>
<evidence type="ECO:0000256" key="9">
    <source>
        <dbReference type="SAM" id="Coils"/>
    </source>
</evidence>
<proteinExistence type="inferred from homology"/>
<evidence type="ECO:0000256" key="6">
    <source>
        <dbReference type="ARBA" id="ARBA00023054"/>
    </source>
</evidence>
<dbReference type="Pfam" id="PF05103">
    <property type="entry name" value="DivIVA"/>
    <property type="match status" value="1"/>
</dbReference>
<gene>
    <name evidence="11" type="ORF">G9H71_00195</name>
</gene>
<evidence type="ECO:0000256" key="5">
    <source>
        <dbReference type="ARBA" id="ARBA00022618"/>
    </source>
</evidence>
<evidence type="ECO:0000256" key="4">
    <source>
        <dbReference type="ARBA" id="ARBA00022490"/>
    </source>
</evidence>
<comment type="similarity">
    <text evidence="2">Belongs to the DivIVA family.</text>
</comment>
<organism evidence="11 12">
    <name type="scientific">Motilibacter deserti</name>
    <dbReference type="NCBI Taxonomy" id="2714956"/>
    <lineage>
        <taxon>Bacteria</taxon>
        <taxon>Bacillati</taxon>
        <taxon>Actinomycetota</taxon>
        <taxon>Actinomycetes</taxon>
        <taxon>Motilibacterales</taxon>
        <taxon>Motilibacteraceae</taxon>
        <taxon>Motilibacter</taxon>
    </lineage>
</organism>
<feature type="compositionally biased region" description="Low complexity" evidence="10">
    <location>
        <begin position="274"/>
        <end position="286"/>
    </location>
</feature>
<dbReference type="NCBIfam" id="TIGR03544">
    <property type="entry name" value="DivI1A_domain"/>
    <property type="match status" value="1"/>
</dbReference>
<evidence type="ECO:0000256" key="8">
    <source>
        <dbReference type="ARBA" id="ARBA00031737"/>
    </source>
</evidence>
<name>A0ABX0GPZ6_9ACTN</name>
<keyword evidence="4" id="KW-0963">Cytoplasm</keyword>
<dbReference type="Gene3D" id="6.10.250.660">
    <property type="match status" value="1"/>
</dbReference>
<feature type="coiled-coil region" evidence="9">
    <location>
        <begin position="47"/>
        <end position="74"/>
    </location>
</feature>
<keyword evidence="5" id="KW-0132">Cell division</keyword>
<feature type="coiled-coil region" evidence="9">
    <location>
        <begin position="98"/>
        <end position="151"/>
    </location>
</feature>
<feature type="compositionally biased region" description="Basic and acidic residues" evidence="10">
    <location>
        <begin position="299"/>
        <end position="308"/>
    </location>
</feature>
<dbReference type="InterPro" id="IPR019933">
    <property type="entry name" value="DivIVA_domain"/>
</dbReference>
<sequence>MTTPTNSVPDHQEWARRLSPADVHSVLFGRSGLGRRGYDVTEVDVFLERVQVELTRLIREKGELRDEVIRLKEQVSSPDGEGGGERRDAASLQAVRVLSAAQQTADQYVADAEQYSRRVTSDARQHAEELVEEARVRAKAIVEQAERLALEASAAAPAPNGAPALPSGAPAAEPVAAGTDSAQAKQELEEQVAYLRAFGQVTRVQLRAYLEALLRDVELEWGRAQPQAVSALPALPAGLNGTAALARDPLAKDPLANARPSADGHAVVDLSDQAPSAPAGATAATSVEDASDAGVPEPGRPDEARSSR</sequence>
<keyword evidence="7" id="KW-0131">Cell cycle</keyword>
<dbReference type="PANTHER" id="PTHR35794">
    <property type="entry name" value="CELL DIVISION PROTEIN DIVIVA"/>
    <property type="match status" value="1"/>
</dbReference>
<evidence type="ECO:0000256" key="3">
    <source>
        <dbReference type="ARBA" id="ARBA00018787"/>
    </source>
</evidence>
<feature type="region of interest" description="Disordered" evidence="10">
    <location>
        <begin position="252"/>
        <end position="308"/>
    </location>
</feature>
<dbReference type="PANTHER" id="PTHR35794:SF2">
    <property type="entry name" value="CELL DIVISION PROTEIN DIVIVA"/>
    <property type="match status" value="1"/>
</dbReference>
<keyword evidence="12" id="KW-1185">Reference proteome</keyword>
<dbReference type="InterPro" id="IPR007793">
    <property type="entry name" value="DivIVA_fam"/>
</dbReference>
<dbReference type="EMBL" id="JAANNP010000001">
    <property type="protein sequence ID" value="NHC12201.1"/>
    <property type="molecule type" value="Genomic_DNA"/>
</dbReference>